<sequence>MKPEEFTSFAEAKPEKNKHIIVTNNLGAKNAHGEMSHVWMTTFWDKGSEKHEGIVTFDSSHQKIIGLSHWKYA</sequence>
<dbReference type="Proteomes" id="UP000463949">
    <property type="component" value="Chromosome"/>
</dbReference>
<proteinExistence type="predicted"/>
<gene>
    <name evidence="1" type="ORF">CTT34_10150</name>
</gene>
<dbReference type="RefSeq" id="WP_159342338.1">
    <property type="nucleotide sequence ID" value="NZ_CP024621.1"/>
</dbReference>
<accession>A0A857GLD8</accession>
<organism evidence="1 2">
    <name type="scientific">Vreelandella aquamarina</name>
    <dbReference type="NCBI Taxonomy" id="77097"/>
    <lineage>
        <taxon>Bacteria</taxon>
        <taxon>Pseudomonadati</taxon>
        <taxon>Pseudomonadota</taxon>
        <taxon>Gammaproteobacteria</taxon>
        <taxon>Oceanospirillales</taxon>
        <taxon>Halomonadaceae</taxon>
        <taxon>Vreelandella</taxon>
    </lineage>
</organism>
<evidence type="ECO:0000313" key="2">
    <source>
        <dbReference type="Proteomes" id="UP000463949"/>
    </source>
</evidence>
<dbReference type="AlphaFoldDB" id="A0A857GLD8"/>
<protein>
    <submittedName>
        <fullName evidence="1">Uncharacterized protein</fullName>
    </submittedName>
</protein>
<name>A0A857GLD8_9GAMM</name>
<dbReference type="KEGG" id="hmd:CTT34_10150"/>
<reference evidence="1 2" key="1">
    <citation type="submission" date="2017-10" db="EMBL/GenBank/DDBJ databases">
        <title>Coral associated bacteria.</title>
        <authorList>
            <person name="Wang X."/>
        </authorList>
    </citation>
    <scope>NUCLEOTIDE SEQUENCE [LARGE SCALE GENOMIC DNA]</scope>
    <source>
        <strain evidence="1 2">SCSIO 43005</strain>
    </source>
</reference>
<evidence type="ECO:0000313" key="1">
    <source>
        <dbReference type="EMBL" id="QHD50025.1"/>
    </source>
</evidence>
<dbReference type="EMBL" id="CP024621">
    <property type="protein sequence ID" value="QHD50025.1"/>
    <property type="molecule type" value="Genomic_DNA"/>
</dbReference>